<feature type="signal peptide" evidence="1">
    <location>
        <begin position="1"/>
        <end position="22"/>
    </location>
</feature>
<dbReference type="EMBL" id="AGXW01000002">
    <property type="protein sequence ID" value="EKJ92196.1"/>
    <property type="molecule type" value="Genomic_DNA"/>
</dbReference>
<dbReference type="InterPro" id="IPR046265">
    <property type="entry name" value="DUF6298"/>
</dbReference>
<feature type="chain" id="PRO_5003885529" description="DUF6298 domain-containing protein" evidence="1">
    <location>
        <begin position="23"/>
        <end position="1031"/>
    </location>
</feature>
<name>K5CQV0_9BACE</name>
<dbReference type="Gene3D" id="2.160.20.10">
    <property type="entry name" value="Single-stranded right-handed beta-helix, Pectin lyase-like"/>
    <property type="match status" value="1"/>
</dbReference>
<dbReference type="AlphaFoldDB" id="K5CQV0"/>
<dbReference type="RefSeq" id="WP_007760301.1">
    <property type="nucleotide sequence ID" value="NZ_AKBZ01000005.1"/>
</dbReference>
<dbReference type="InterPro" id="IPR011050">
    <property type="entry name" value="Pectin_lyase_fold/virulence"/>
</dbReference>
<keyword evidence="1" id="KW-0732">Signal</keyword>
<dbReference type="OrthoDB" id="5488826at2"/>
<evidence type="ECO:0000259" key="2">
    <source>
        <dbReference type="Pfam" id="PF19815"/>
    </source>
</evidence>
<dbReference type="InterPro" id="IPR012334">
    <property type="entry name" value="Pectin_lyas_fold"/>
</dbReference>
<comment type="caution">
    <text evidence="3">The sequence shown here is derived from an EMBL/GenBank/DDBJ whole genome shotgun (WGS) entry which is preliminary data.</text>
</comment>
<protein>
    <recommendedName>
        <fullName evidence="2">DUF6298 domain-containing protein</fullName>
    </recommendedName>
</protein>
<dbReference type="Pfam" id="PF19815">
    <property type="entry name" value="DUF6298"/>
    <property type="match status" value="1"/>
</dbReference>
<dbReference type="SUPFAM" id="SSF51126">
    <property type="entry name" value="Pectin lyase-like"/>
    <property type="match status" value="1"/>
</dbReference>
<evidence type="ECO:0000313" key="4">
    <source>
        <dbReference type="Proteomes" id="UP000007995"/>
    </source>
</evidence>
<reference evidence="3 4" key="1">
    <citation type="submission" date="2012-02" db="EMBL/GenBank/DDBJ databases">
        <title>The Genome Sequence of Bacteroides finegoldii CL09T03C10.</title>
        <authorList>
            <consortium name="The Broad Institute Genome Sequencing Platform"/>
            <person name="Earl A."/>
            <person name="Ward D."/>
            <person name="Feldgarden M."/>
            <person name="Gevers D."/>
            <person name="Zitomersky N.L."/>
            <person name="Coyne M.J."/>
            <person name="Comstock L.E."/>
            <person name="Young S.K."/>
            <person name="Zeng Q."/>
            <person name="Gargeya S."/>
            <person name="Fitzgerald M."/>
            <person name="Haas B."/>
            <person name="Abouelleil A."/>
            <person name="Alvarado L."/>
            <person name="Arachchi H.M."/>
            <person name="Berlin A."/>
            <person name="Chapman S.B."/>
            <person name="Gearin G."/>
            <person name="Goldberg J."/>
            <person name="Griggs A."/>
            <person name="Gujja S."/>
            <person name="Hansen M."/>
            <person name="Heiman D."/>
            <person name="Howarth C."/>
            <person name="Larimer J."/>
            <person name="Lui A."/>
            <person name="MacDonald P.J.P."/>
            <person name="McCowen C."/>
            <person name="Montmayeur A."/>
            <person name="Murphy C."/>
            <person name="Neiman D."/>
            <person name="Pearson M."/>
            <person name="Priest M."/>
            <person name="Roberts A."/>
            <person name="Saif S."/>
            <person name="Shea T."/>
            <person name="Sisk P."/>
            <person name="Stolte C."/>
            <person name="Sykes S."/>
            <person name="Wortman J."/>
            <person name="Nusbaum C."/>
            <person name="Birren B."/>
        </authorList>
    </citation>
    <scope>NUCLEOTIDE SEQUENCE [LARGE SCALE GENOMIC DNA]</scope>
    <source>
        <strain evidence="3 4">CL09T03C10</strain>
    </source>
</reference>
<accession>K5CQV0</accession>
<feature type="domain" description="DUF6298" evidence="2">
    <location>
        <begin position="466"/>
        <end position="950"/>
    </location>
</feature>
<gene>
    <name evidence="3" type="ORF">HMPREF1057_01031</name>
</gene>
<dbReference type="Proteomes" id="UP000007995">
    <property type="component" value="Unassembled WGS sequence"/>
</dbReference>
<sequence length="1031" mass="116125">MNIQIRTILLGLLSIGFAQSHAQTFALQVKDDRITYLNDELRNRILDFSTCGYQASEQDIPSVRNVVFVSWKPGDNTTRIQRAIDYVASLPPDISGFRGAVLLDKGEFSLSGSIRIATSGIVLRGMDKESTILLKKGVDRGSLIYMEGENDLVIKDTLQVLSNYVPVNTKTLEVALGTSLKKGDRIMVTRPSGKEWIASLGCNIFGGGISALGWKEGDMDLTWDRVVSDINGNLLTLDAPLTVALDAKYGVSTIMTYQWNGRIDNCGVENLTLVSDYDKRYPKDEDHCWTGISIEDAENCWVRQVNFKHFAGSAVIVQRTGSKITVEDCISKDPVSEIGGMRRCTFHTLGQQTLFQRCYSEQGIHDFAAGFCAAGPNAFVQCDSYQSLGFSGSIDAWACGLLFDVVNIDGHNLTFKNLGQDKNGAGWNTANSLFWQCTAAEIECYTPAKDAQNRAYGCWAQFSGDGEWAQSNNHVQPRSIFYAQLTERLQKECAERARILPRNTSATSSPTVEVAMALAKEAYNPRLTLEHWIEENKFIPSVVPTGVKSIDDIKEKKTISNKQRTQPEISIVNGRIQMDGVLLVGGSHTTPWWNGKLKTNFLKKASPAITRFVPGREGLGLTDRIDSVVSFMKQKNILVFDQNYGLWYDRRRDDHERIRRRDGDVWGPFYEQPFGRSGQGTAWEGLSKYDLKRPNAWYWSRLKEFAEKGSKDGLLLFHENYFQHNILEAGAHWVDCPWRSSNNINETGFPEPVPFAGDKRVFVADMFYDISHPVRRELHRQYIRQCLNNFADNSNVIQLTSAEFTGPLHFVQFWLDVIAEWEAETGKKAKVALSTTKDVQDAILADPERAAVVDVIDIRYWHYKKDGIFAPEGGKNMAPRQHMRKMKVGKITFNEAYKAVSEYRRKFPQKAVTFYAQNYPSMGWAVFMASGSCPVIPCKDKAFLKDAAVMEVEETNTDQYKKLVKSDTGNIIYSKSGTEIPIHLSSGKYVLKYIHPDSGKVDIINKSLKIKGLYTLKVPDKKEGIYWFHKL</sequence>
<proteinExistence type="predicted"/>
<dbReference type="HOGENOM" id="CLU_292520_0_0_10"/>
<evidence type="ECO:0000256" key="1">
    <source>
        <dbReference type="SAM" id="SignalP"/>
    </source>
</evidence>
<organism evidence="3 4">
    <name type="scientific">Bacteroides finegoldii CL09T03C10</name>
    <dbReference type="NCBI Taxonomy" id="997888"/>
    <lineage>
        <taxon>Bacteria</taxon>
        <taxon>Pseudomonadati</taxon>
        <taxon>Bacteroidota</taxon>
        <taxon>Bacteroidia</taxon>
        <taxon>Bacteroidales</taxon>
        <taxon>Bacteroidaceae</taxon>
        <taxon>Bacteroides</taxon>
    </lineage>
</organism>
<evidence type="ECO:0000313" key="3">
    <source>
        <dbReference type="EMBL" id="EKJ92196.1"/>
    </source>
</evidence>